<gene>
    <name evidence="1" type="ORF">DNG_01101</name>
</gene>
<dbReference type="Gene3D" id="3.80.10.10">
    <property type="entry name" value="Ribonuclease Inhibitor"/>
    <property type="match status" value="1"/>
</dbReference>
<dbReference type="Proteomes" id="UP001187682">
    <property type="component" value="Unassembled WGS sequence"/>
</dbReference>
<evidence type="ECO:0008006" key="3">
    <source>
        <dbReference type="Google" id="ProtNLM"/>
    </source>
</evidence>
<reference evidence="1" key="1">
    <citation type="submission" date="2018-03" db="EMBL/GenBank/DDBJ databases">
        <authorList>
            <person name="Guldener U."/>
        </authorList>
    </citation>
    <scope>NUCLEOTIDE SEQUENCE</scope>
</reference>
<dbReference type="SUPFAM" id="SSF52047">
    <property type="entry name" value="RNI-like"/>
    <property type="match status" value="1"/>
</dbReference>
<evidence type="ECO:0000313" key="1">
    <source>
        <dbReference type="EMBL" id="SPN97589.1"/>
    </source>
</evidence>
<accession>A0AAE8SRC2</accession>
<sequence length="463" mass="52464">MRLCQDRPIDLSKNDLGILHQLLSVPGLESSIHHLTLTCVLYEFPSLNRQGHSGSHANQLILDRWKERAEAEKKNLRPLDFSIEADKLWAEKRLSEQQDFSGEDMCAMLTAPLCKLRSLKTITLTAHVVGPDRRNYRLPEDVERLNWRELWAHAIQAYRVVISAIARSQVSIEGLHIYRGVKLCGVPTNEASMPLDRPEDSRGFAIVSRRLKSFSIRLASVVDPIRPNGSTPAADTGSFYNLFDISQGRRLDFNDRDLVDSQSDPAGVARLLHLMPNLESLDLHFYTKIVGGHSETAPYRTFLPTVIQDLRLPNLKNLALGGFWAAEESTRRLISNSPDLRALSLRRFRLTDGSWEPIFATIAQARSLTQLYLSDLHSPSIHMLIDFKTAYMNLSPSDDTSGHDRFPGLDGDPMWEMRVIGPDELRRGLAFPRMSEGGMASRESWFWMLYQGVEFGPLFPWGD</sequence>
<dbReference type="AlphaFoldDB" id="A0AAE8SRC2"/>
<protein>
    <recommendedName>
        <fullName evidence="3">F-box domain-containing protein</fullName>
    </recommendedName>
</protein>
<dbReference type="EMBL" id="ONZQ02000001">
    <property type="protein sequence ID" value="SPN97589.1"/>
    <property type="molecule type" value="Genomic_DNA"/>
</dbReference>
<dbReference type="InterPro" id="IPR032675">
    <property type="entry name" value="LRR_dom_sf"/>
</dbReference>
<keyword evidence="2" id="KW-1185">Reference proteome</keyword>
<name>A0AAE8SRC2_9PEZI</name>
<evidence type="ECO:0000313" key="2">
    <source>
        <dbReference type="Proteomes" id="UP001187682"/>
    </source>
</evidence>
<comment type="caution">
    <text evidence="1">The sequence shown here is derived from an EMBL/GenBank/DDBJ whole genome shotgun (WGS) entry which is preliminary data.</text>
</comment>
<proteinExistence type="predicted"/>
<organism evidence="1 2">
    <name type="scientific">Cephalotrichum gorgonifer</name>
    <dbReference type="NCBI Taxonomy" id="2041049"/>
    <lineage>
        <taxon>Eukaryota</taxon>
        <taxon>Fungi</taxon>
        <taxon>Dikarya</taxon>
        <taxon>Ascomycota</taxon>
        <taxon>Pezizomycotina</taxon>
        <taxon>Sordariomycetes</taxon>
        <taxon>Hypocreomycetidae</taxon>
        <taxon>Microascales</taxon>
        <taxon>Microascaceae</taxon>
        <taxon>Cephalotrichum</taxon>
    </lineage>
</organism>